<dbReference type="AlphaFoldDB" id="A0A0D8XDM0"/>
<keyword evidence="2" id="KW-1185">Reference proteome</keyword>
<accession>A0A0D8XDM0</accession>
<dbReference type="EMBL" id="KN717134">
    <property type="protein sequence ID" value="KJH40541.1"/>
    <property type="molecule type" value="Genomic_DNA"/>
</dbReference>
<reference evidence="1 2" key="1">
    <citation type="submission" date="2013-11" db="EMBL/GenBank/DDBJ databases">
        <title>Draft genome of the bovine lungworm Dictyocaulus viviparus.</title>
        <authorList>
            <person name="Mitreva M."/>
        </authorList>
    </citation>
    <scope>NUCLEOTIDE SEQUENCE [LARGE SCALE GENOMIC DNA]</scope>
    <source>
        <strain evidence="1 2">HannoverDv2000</strain>
    </source>
</reference>
<evidence type="ECO:0000313" key="1">
    <source>
        <dbReference type="EMBL" id="KJH40541.1"/>
    </source>
</evidence>
<name>A0A0D8XDM0_DICVI</name>
<dbReference type="Proteomes" id="UP000053766">
    <property type="component" value="Unassembled WGS sequence"/>
</dbReference>
<proteinExistence type="predicted"/>
<evidence type="ECO:0000313" key="2">
    <source>
        <dbReference type="Proteomes" id="UP000053766"/>
    </source>
</evidence>
<reference evidence="2" key="2">
    <citation type="journal article" date="2016" name="Sci. Rep.">
        <title>Dictyocaulus viviparus genome, variome and transcriptome elucidate lungworm biology and support future intervention.</title>
        <authorList>
            <person name="McNulty S.N."/>
            <person name="Strube C."/>
            <person name="Rosa B.A."/>
            <person name="Martin J.C."/>
            <person name="Tyagi R."/>
            <person name="Choi Y.J."/>
            <person name="Wang Q."/>
            <person name="Hallsworth Pepin K."/>
            <person name="Zhang X."/>
            <person name="Ozersky P."/>
            <person name="Wilson R.K."/>
            <person name="Sternberg P.W."/>
            <person name="Gasser R.B."/>
            <person name="Mitreva M."/>
        </authorList>
    </citation>
    <scope>NUCLEOTIDE SEQUENCE [LARGE SCALE GENOMIC DNA]</scope>
    <source>
        <strain evidence="2">HannoverDv2000</strain>
    </source>
</reference>
<protein>
    <submittedName>
        <fullName evidence="1">Uncharacterized protein</fullName>
    </submittedName>
</protein>
<sequence>MFFSYEEASNQRHKIAFRPIKKDRTANIYNKWVYKKNGLVDEESRIYMRCRWTSSEDEADVSSEQTITS</sequence>
<organism evidence="1 2">
    <name type="scientific">Dictyocaulus viviparus</name>
    <name type="common">Bovine lungworm</name>
    <dbReference type="NCBI Taxonomy" id="29172"/>
    <lineage>
        <taxon>Eukaryota</taxon>
        <taxon>Metazoa</taxon>
        <taxon>Ecdysozoa</taxon>
        <taxon>Nematoda</taxon>
        <taxon>Chromadorea</taxon>
        <taxon>Rhabditida</taxon>
        <taxon>Rhabditina</taxon>
        <taxon>Rhabditomorpha</taxon>
        <taxon>Strongyloidea</taxon>
        <taxon>Metastrongylidae</taxon>
        <taxon>Dictyocaulus</taxon>
    </lineage>
</organism>
<gene>
    <name evidence="1" type="ORF">DICVIV_13503</name>
</gene>